<feature type="chain" id="PRO_5014643481" description="Lipoprotein" evidence="1">
    <location>
        <begin position="21"/>
        <end position="113"/>
    </location>
</feature>
<dbReference type="Proteomes" id="UP000231019">
    <property type="component" value="Unassembled WGS sequence"/>
</dbReference>
<evidence type="ECO:0008006" key="4">
    <source>
        <dbReference type="Google" id="ProtNLM"/>
    </source>
</evidence>
<reference evidence="2 3" key="1">
    <citation type="submission" date="2017-09" db="EMBL/GenBank/DDBJ databases">
        <title>Depth-based differentiation of microbial function through sediment-hosted aquifers and enrichment of novel symbionts in the deep terrestrial subsurface.</title>
        <authorList>
            <person name="Probst A.J."/>
            <person name="Ladd B."/>
            <person name="Jarett J.K."/>
            <person name="Geller-Mcgrath D.E."/>
            <person name="Sieber C.M."/>
            <person name="Emerson J.B."/>
            <person name="Anantharaman K."/>
            <person name="Thomas B.C."/>
            <person name="Malmstrom R."/>
            <person name="Stieglmeier M."/>
            <person name="Klingl A."/>
            <person name="Woyke T."/>
            <person name="Ryan C.M."/>
            <person name="Banfield J.F."/>
        </authorList>
    </citation>
    <scope>NUCLEOTIDE SEQUENCE [LARGE SCALE GENOMIC DNA]</scope>
    <source>
        <strain evidence="2">CG17_big_fil_post_rev_8_21_14_2_50_48_46</strain>
    </source>
</reference>
<sequence length="113" mass="12258">MLLIRILFSLCFICLTACNALPNLSSSQPLPAQTTASSQALATGLLERETHIDRVYCFMKTLKQGNPDLAAAAGHIAQLEGMTDLQYRQTFSDSANLTSLERYEKLASDAGCS</sequence>
<keyword evidence="1" id="KW-0732">Signal</keyword>
<accession>A0A2M7G5A6</accession>
<proteinExistence type="predicted"/>
<evidence type="ECO:0000313" key="3">
    <source>
        <dbReference type="Proteomes" id="UP000231019"/>
    </source>
</evidence>
<comment type="caution">
    <text evidence="2">The sequence shown here is derived from an EMBL/GenBank/DDBJ whole genome shotgun (WGS) entry which is preliminary data.</text>
</comment>
<evidence type="ECO:0000313" key="2">
    <source>
        <dbReference type="EMBL" id="PIW17098.1"/>
    </source>
</evidence>
<evidence type="ECO:0000256" key="1">
    <source>
        <dbReference type="SAM" id="SignalP"/>
    </source>
</evidence>
<dbReference type="EMBL" id="PFFQ01000030">
    <property type="protein sequence ID" value="PIW17098.1"/>
    <property type="molecule type" value="Genomic_DNA"/>
</dbReference>
<feature type="signal peptide" evidence="1">
    <location>
        <begin position="1"/>
        <end position="20"/>
    </location>
</feature>
<organism evidence="2 3">
    <name type="scientific">bacterium (Candidatus Blackallbacteria) CG17_big_fil_post_rev_8_21_14_2_50_48_46</name>
    <dbReference type="NCBI Taxonomy" id="2014261"/>
    <lineage>
        <taxon>Bacteria</taxon>
        <taxon>Candidatus Blackallbacteria</taxon>
    </lineage>
</organism>
<dbReference type="AlphaFoldDB" id="A0A2M7G5A6"/>
<protein>
    <recommendedName>
        <fullName evidence="4">Lipoprotein</fullName>
    </recommendedName>
</protein>
<gene>
    <name evidence="2" type="ORF">COW36_10120</name>
</gene>
<name>A0A2M7G5A6_9BACT</name>